<evidence type="ECO:0000256" key="3">
    <source>
        <dbReference type="ARBA" id="ARBA00022692"/>
    </source>
</evidence>
<dbReference type="GO" id="GO:0016020">
    <property type="term" value="C:membrane"/>
    <property type="evidence" value="ECO:0007669"/>
    <property type="project" value="UniProtKB-SubCell"/>
</dbReference>
<dbReference type="Gene3D" id="1.10.3080.10">
    <property type="entry name" value="Clc chloride channel"/>
    <property type="match status" value="2"/>
</dbReference>
<dbReference type="Gene3D" id="3.10.580.10">
    <property type="entry name" value="CBS-domain"/>
    <property type="match status" value="2"/>
</dbReference>
<dbReference type="SMART" id="SM00116">
    <property type="entry name" value="CBS"/>
    <property type="match status" value="2"/>
</dbReference>
<keyword evidence="5 11" id="KW-1133">Transmembrane helix</keyword>
<dbReference type="InterPro" id="IPR046342">
    <property type="entry name" value="CBS_dom_sf"/>
</dbReference>
<evidence type="ECO:0000256" key="8">
    <source>
        <dbReference type="ARBA" id="ARBA00023136"/>
    </source>
</evidence>
<comment type="caution">
    <text evidence="13">The sequence shown here is derived from an EMBL/GenBank/DDBJ whole genome shotgun (WGS) entry which is preliminary data.</text>
</comment>
<evidence type="ECO:0000313" key="14">
    <source>
        <dbReference type="Proteomes" id="UP001208570"/>
    </source>
</evidence>
<comment type="subcellular location">
    <subcellularLocation>
        <location evidence="1 11">Membrane</location>
        <topology evidence="1 11">Multi-pass membrane protein</topology>
    </subcellularLocation>
</comment>
<dbReference type="CDD" id="cd04591">
    <property type="entry name" value="CBS_pair_voltage-gated_CLC_euk_bac"/>
    <property type="match status" value="1"/>
</dbReference>
<sequence>MAKTAAFKAGLGSLDYDGINRYHDRIYRISNAPERSLDSGNQVGENESFYTRRRSLYVMFLLYLTSRLDWDRWIMMGLIGTTIGFIGFLMHQSVHLIAEIKWEKTNHFIHENILKAWGWLIGYSVLFAALSSASVAFFCLPAGGSGIPEVIGFLNGTIIRHVFTLRAFAVKFVSCMFAVGAGLPVGPEGPMIHIGSVIGSGLSQFRSRALKISLPWFTRFRNSEDRRNFTTAGAAAGVASAFTAPVGGLLFAMEEVSSFWSMKLGWMIFFACMLATFTTDLLNASFHAFQYSGVFGLFHTDKFIIFKVSNAIPVNAIMFLPAMVLGVIGGILGAAFTIINLKINRTRRRLVAKVRKPILQKIIRFVEPIIIMIVWGTIVIYLPAAFPCKPLVCPQGGDDSAPAMDSSSGQHISFSEHKRADVNTNNMSAPTSFGIYAHNHHISDNDSGVAEDLGHGDNEGSIHGYGSHHGHGQSDNASSVYCPKNSTMPYAIDDGVKQYWCSKPVVVNGTTIGGTYNEAASLLNLDGQSALRLLFSRRTHLQFGYESLLTVLALYYFMACWAAGSAVASGIVVPMLFIGGLYGRALGRLLVDLHGGVPESDFWTWIDPGALALIGAASFFGGVSRLTISLTVIMIEVTNDVGFLLPIMVAIMLAKWVGDYITHPLYHSLLEMKCIPFLDTEPVVYDNQQNLLNLELFKARDVMHSPVITLTPRESAAHLAHLLLETSHGGFPIIKWNDDIKQEVVHGLLTRTELCVILTSKKISEQKQAGVTITPQIEYEELSKERLPDNSNIIELLEKYVEETQYKEVYVDLEPFVNRSALHVQEDFSLHRTYIVFRTLGLRHLTVVDSANRVVGIISRKDLMGYNLEEKLEQRKRRGYSLEGGIQKFLPSEQSQSDVRIWCRNCYSTPIREVIISADHVQAKHLPRRHHGPEPAATTSTSPCSTMTLCRTLM</sequence>
<feature type="transmembrane region" description="Helical" evidence="11">
    <location>
        <begin position="117"/>
        <end position="142"/>
    </location>
</feature>
<organism evidence="13 14">
    <name type="scientific">Paralvinella palmiformis</name>
    <dbReference type="NCBI Taxonomy" id="53620"/>
    <lineage>
        <taxon>Eukaryota</taxon>
        <taxon>Metazoa</taxon>
        <taxon>Spiralia</taxon>
        <taxon>Lophotrochozoa</taxon>
        <taxon>Annelida</taxon>
        <taxon>Polychaeta</taxon>
        <taxon>Sedentaria</taxon>
        <taxon>Canalipalpata</taxon>
        <taxon>Terebellida</taxon>
        <taxon>Terebelliformia</taxon>
        <taxon>Alvinellidae</taxon>
        <taxon>Paralvinella</taxon>
    </lineage>
</organism>
<evidence type="ECO:0000256" key="11">
    <source>
        <dbReference type="RuleBase" id="RU361221"/>
    </source>
</evidence>
<evidence type="ECO:0000256" key="6">
    <source>
        <dbReference type="ARBA" id="ARBA00023065"/>
    </source>
</evidence>
<dbReference type="InterPro" id="IPR000644">
    <property type="entry name" value="CBS_dom"/>
</dbReference>
<dbReference type="SUPFAM" id="SSF81340">
    <property type="entry name" value="Clc chloride channel"/>
    <property type="match status" value="1"/>
</dbReference>
<keyword evidence="4" id="KW-0677">Repeat</keyword>
<comment type="similarity">
    <text evidence="11">Belongs to the chloride channel (TC 2.A.49) family.</text>
</comment>
<protein>
    <recommendedName>
        <fullName evidence="11">Chloride channel protein</fullName>
    </recommendedName>
</protein>
<dbReference type="Pfam" id="PF00571">
    <property type="entry name" value="CBS"/>
    <property type="match status" value="2"/>
</dbReference>
<dbReference type="PANTHER" id="PTHR11689:SF89">
    <property type="entry name" value="CHLORIDE CHANNEL PROTEIN"/>
    <property type="match status" value="1"/>
</dbReference>
<keyword evidence="2 11" id="KW-0813">Transport</keyword>
<evidence type="ECO:0000256" key="4">
    <source>
        <dbReference type="ARBA" id="ARBA00022737"/>
    </source>
</evidence>
<dbReference type="InterPro" id="IPR014743">
    <property type="entry name" value="Cl-channel_core"/>
</dbReference>
<keyword evidence="3 11" id="KW-0812">Transmembrane</keyword>
<dbReference type="PRINTS" id="PR00762">
    <property type="entry name" value="CLCHANNEL"/>
</dbReference>
<dbReference type="GO" id="GO:0005254">
    <property type="term" value="F:chloride channel activity"/>
    <property type="evidence" value="ECO:0007669"/>
    <property type="project" value="UniProtKB-UniRule"/>
</dbReference>
<comment type="caution">
    <text evidence="11">Lacks conserved residue(s) required for the propagation of feature annotation.</text>
</comment>
<evidence type="ECO:0000256" key="9">
    <source>
        <dbReference type="ARBA" id="ARBA00023214"/>
    </source>
</evidence>
<evidence type="ECO:0000256" key="7">
    <source>
        <dbReference type="ARBA" id="ARBA00023122"/>
    </source>
</evidence>
<keyword evidence="6 11" id="KW-0406">Ion transport</keyword>
<dbReference type="PROSITE" id="PS51371">
    <property type="entry name" value="CBS"/>
    <property type="match status" value="2"/>
</dbReference>
<dbReference type="InterPro" id="IPR001807">
    <property type="entry name" value="ClC"/>
</dbReference>
<keyword evidence="7 10" id="KW-0129">CBS domain</keyword>
<dbReference type="SUPFAM" id="SSF54631">
    <property type="entry name" value="CBS-domain pair"/>
    <property type="match status" value="1"/>
</dbReference>
<feature type="transmembrane region" description="Helical" evidence="11">
    <location>
        <begin position="362"/>
        <end position="384"/>
    </location>
</feature>
<feature type="transmembrane region" description="Helical" evidence="11">
    <location>
        <begin position="641"/>
        <end position="658"/>
    </location>
</feature>
<dbReference type="Proteomes" id="UP001208570">
    <property type="component" value="Unassembled WGS sequence"/>
</dbReference>
<proteinExistence type="inferred from homology"/>
<feature type="transmembrane region" description="Helical" evidence="11">
    <location>
        <begin position="610"/>
        <end position="635"/>
    </location>
</feature>
<dbReference type="InterPro" id="IPR051280">
    <property type="entry name" value="Cl-channel/antiporter"/>
</dbReference>
<evidence type="ECO:0000313" key="13">
    <source>
        <dbReference type="EMBL" id="KAK2152938.1"/>
    </source>
</evidence>
<evidence type="ECO:0000256" key="5">
    <source>
        <dbReference type="ARBA" id="ARBA00022989"/>
    </source>
</evidence>
<dbReference type="Pfam" id="PF00654">
    <property type="entry name" value="Voltage_CLC"/>
    <property type="match status" value="1"/>
</dbReference>
<evidence type="ECO:0000259" key="12">
    <source>
        <dbReference type="PROSITE" id="PS51371"/>
    </source>
</evidence>
<dbReference type="PANTHER" id="PTHR11689">
    <property type="entry name" value="CHLORIDE CHANNEL PROTEIN CLC FAMILY MEMBER"/>
    <property type="match status" value="1"/>
</dbReference>
<dbReference type="EMBL" id="JAODUP010000314">
    <property type="protein sequence ID" value="KAK2152938.1"/>
    <property type="molecule type" value="Genomic_DNA"/>
</dbReference>
<feature type="transmembrane region" description="Helical" evidence="11">
    <location>
        <begin position="229"/>
        <end position="252"/>
    </location>
</feature>
<dbReference type="AlphaFoldDB" id="A0AAD9JHV9"/>
<evidence type="ECO:0000256" key="10">
    <source>
        <dbReference type="PROSITE-ProRule" id="PRU00703"/>
    </source>
</evidence>
<gene>
    <name evidence="13" type="ORF">LSH36_314g02017</name>
</gene>
<feature type="transmembrane region" description="Helical" evidence="11">
    <location>
        <begin position="264"/>
        <end position="286"/>
    </location>
</feature>
<evidence type="ECO:0000256" key="2">
    <source>
        <dbReference type="ARBA" id="ARBA00022448"/>
    </source>
</evidence>
<keyword evidence="8 11" id="KW-0472">Membrane</keyword>
<feature type="transmembrane region" description="Helical" evidence="11">
    <location>
        <begin position="554"/>
        <end position="578"/>
    </location>
</feature>
<accession>A0AAD9JHV9</accession>
<keyword evidence="14" id="KW-1185">Reference proteome</keyword>
<name>A0AAD9JHV9_9ANNE</name>
<keyword evidence="9 11" id="KW-0868">Chloride</keyword>
<reference evidence="13" key="1">
    <citation type="journal article" date="2023" name="Mol. Biol. Evol.">
        <title>Third-Generation Sequencing Reveals the Adaptive Role of the Epigenome in Three Deep-Sea Polychaetes.</title>
        <authorList>
            <person name="Perez M."/>
            <person name="Aroh O."/>
            <person name="Sun Y."/>
            <person name="Lan Y."/>
            <person name="Juniper S.K."/>
            <person name="Young C.R."/>
            <person name="Angers B."/>
            <person name="Qian P.Y."/>
        </authorList>
    </citation>
    <scope>NUCLEOTIDE SEQUENCE</scope>
    <source>
        <strain evidence="13">P08H-3</strain>
    </source>
</reference>
<feature type="transmembrane region" description="Helical" evidence="11">
    <location>
        <begin position="73"/>
        <end position="97"/>
    </location>
</feature>
<feature type="transmembrane region" description="Helical" evidence="11">
    <location>
        <begin position="316"/>
        <end position="341"/>
    </location>
</feature>
<feature type="domain" description="CBS" evidence="12">
    <location>
        <begin position="817"/>
        <end position="873"/>
    </location>
</feature>
<feature type="domain" description="CBS" evidence="12">
    <location>
        <begin position="703"/>
        <end position="765"/>
    </location>
</feature>
<evidence type="ECO:0000256" key="1">
    <source>
        <dbReference type="ARBA" id="ARBA00004141"/>
    </source>
</evidence>